<accession>A0A1F8GKD3</accession>
<name>A0A1F8GKD3_9BACT</name>
<gene>
    <name evidence="1" type="ORF">A2925_01215</name>
</gene>
<evidence type="ECO:0000313" key="2">
    <source>
        <dbReference type="Proteomes" id="UP000178256"/>
    </source>
</evidence>
<proteinExistence type="predicted"/>
<dbReference type="EMBL" id="MGKL01000013">
    <property type="protein sequence ID" value="OGN25791.1"/>
    <property type="molecule type" value="Genomic_DNA"/>
</dbReference>
<dbReference type="Proteomes" id="UP000178256">
    <property type="component" value="Unassembled WGS sequence"/>
</dbReference>
<organism evidence="1 2">
    <name type="scientific">Candidatus Yanofskybacteria bacterium RIFCSPLOWO2_01_FULL_44_22</name>
    <dbReference type="NCBI Taxonomy" id="1802697"/>
    <lineage>
        <taxon>Bacteria</taxon>
        <taxon>Candidatus Yanofskyibacteriota</taxon>
    </lineage>
</organism>
<dbReference type="AlphaFoldDB" id="A0A1F8GKD3"/>
<sequence>MSKLIRQTNLRDNGQGMKRDIGGCRRPLMAALESMVVYELGYGGSVTDLSETKVVVETVVLGCKDATIFEGSREEMELIVRVAACHAVIMGDETSRGAIIERVADFLGTLPSDVGGSPLYISLMAPFLIGGPSTSAALLLGLGITDPVVINTLMPISLKDLMAAVQLHKETDIPLPEIVREMGLAKG</sequence>
<protein>
    <submittedName>
        <fullName evidence="1">Uncharacterized protein</fullName>
    </submittedName>
</protein>
<reference evidence="1 2" key="1">
    <citation type="journal article" date="2016" name="Nat. Commun.">
        <title>Thousands of microbial genomes shed light on interconnected biogeochemical processes in an aquifer system.</title>
        <authorList>
            <person name="Anantharaman K."/>
            <person name="Brown C.T."/>
            <person name="Hug L.A."/>
            <person name="Sharon I."/>
            <person name="Castelle C.J."/>
            <person name="Probst A.J."/>
            <person name="Thomas B.C."/>
            <person name="Singh A."/>
            <person name="Wilkins M.J."/>
            <person name="Karaoz U."/>
            <person name="Brodie E.L."/>
            <person name="Williams K.H."/>
            <person name="Hubbard S.S."/>
            <person name="Banfield J.F."/>
        </authorList>
    </citation>
    <scope>NUCLEOTIDE SEQUENCE [LARGE SCALE GENOMIC DNA]</scope>
</reference>
<evidence type="ECO:0000313" key="1">
    <source>
        <dbReference type="EMBL" id="OGN25791.1"/>
    </source>
</evidence>
<comment type="caution">
    <text evidence="1">The sequence shown here is derived from an EMBL/GenBank/DDBJ whole genome shotgun (WGS) entry which is preliminary data.</text>
</comment>